<dbReference type="SUPFAM" id="SSF81665">
    <property type="entry name" value="Calcium ATPase, transmembrane domain M"/>
    <property type="match status" value="1"/>
</dbReference>
<dbReference type="Pfam" id="PF16209">
    <property type="entry name" value="PhoLip_ATPase_N"/>
    <property type="match status" value="1"/>
</dbReference>
<dbReference type="InterPro" id="IPR032631">
    <property type="entry name" value="P-type_ATPase_N"/>
</dbReference>
<reference evidence="3" key="1">
    <citation type="submission" date="2021-02" db="EMBL/GenBank/DDBJ databases">
        <authorList>
            <person name="Dougan E. K."/>
            <person name="Rhodes N."/>
            <person name="Thang M."/>
            <person name="Chan C."/>
        </authorList>
    </citation>
    <scope>NUCLEOTIDE SEQUENCE</scope>
</reference>
<sequence length="394" mass="43904">VSTKKSSRCAETRRINLSPRRGGREAFPSNHVSTTKYRLWNIVPMNLFEQFHRAANVWFLVVSTFQMLPLKLSPTSEYATLLPLCCVLFVTFCKDAYEDYRRWKDDCRVNSQMCELIDPGSGGSWDPVKKIRWSDVAVGDFIRLNRDDPVPADVLMVCSSQAEGVVFVDSAQLDGETSLKPKTAPNAIMHMIQNLNSHDIEGHVEALFKHRVWVVAHDSKHRLGAGVSGGLFAENGMRSLFVRFVVTTPGTRPAQALPVASASVYSKFWTHSCGHIALAAAKIAKLAELRGVYTGEDTKMVRNSNRHMSPKRSQVEAAASAAIRAISFTGESSIGAVQSRWVWPEIDDIKDNPYLSFLTFMIGYNNLIPISLYMTTDLVRAAQAFLMERGLVSL</sequence>
<accession>A0A813IFA1</accession>
<dbReference type="Proteomes" id="UP000626109">
    <property type="component" value="Unassembled WGS sequence"/>
</dbReference>
<evidence type="ECO:0000259" key="1">
    <source>
        <dbReference type="Pfam" id="PF00122"/>
    </source>
</evidence>
<dbReference type="InterPro" id="IPR008250">
    <property type="entry name" value="ATPase_P-typ_transduc_dom_A_sf"/>
</dbReference>
<dbReference type="Gene3D" id="2.70.150.10">
    <property type="entry name" value="Calcium-transporting ATPase, cytoplasmic transduction domain A"/>
    <property type="match status" value="1"/>
</dbReference>
<dbReference type="GO" id="GO:0045332">
    <property type="term" value="P:phospholipid translocation"/>
    <property type="evidence" value="ECO:0007669"/>
    <property type="project" value="TreeGrafter"/>
</dbReference>
<dbReference type="AlphaFoldDB" id="A0A813IFA1"/>
<dbReference type="EMBL" id="CAJNNW010007172">
    <property type="protein sequence ID" value="CAE8649023.1"/>
    <property type="molecule type" value="Genomic_DNA"/>
</dbReference>
<evidence type="ECO:0000313" key="4">
    <source>
        <dbReference type="Proteomes" id="UP000626109"/>
    </source>
</evidence>
<evidence type="ECO:0008006" key="5">
    <source>
        <dbReference type="Google" id="ProtNLM"/>
    </source>
</evidence>
<feature type="domain" description="P-type ATPase N-terminal" evidence="2">
    <location>
        <begin position="24"/>
        <end position="80"/>
    </location>
</feature>
<dbReference type="PANTHER" id="PTHR24092:SF150">
    <property type="entry name" value="PHOSPHOLIPID-TRANSPORTING ATPASE"/>
    <property type="match status" value="1"/>
</dbReference>
<feature type="non-terminal residue" evidence="3">
    <location>
        <position position="394"/>
    </location>
</feature>
<dbReference type="InterPro" id="IPR023298">
    <property type="entry name" value="ATPase_P-typ_TM_dom_sf"/>
</dbReference>
<dbReference type="PANTHER" id="PTHR24092">
    <property type="entry name" value="PROBABLE PHOSPHOLIPID-TRANSPORTING ATPASE"/>
    <property type="match status" value="1"/>
</dbReference>
<name>A0A813IFA1_POLGL</name>
<dbReference type="Pfam" id="PF00122">
    <property type="entry name" value="E1-E2_ATPase"/>
    <property type="match status" value="1"/>
</dbReference>
<evidence type="ECO:0000259" key="2">
    <source>
        <dbReference type="Pfam" id="PF16209"/>
    </source>
</evidence>
<dbReference type="GO" id="GO:0140326">
    <property type="term" value="F:ATPase-coupled intramembrane lipid transporter activity"/>
    <property type="evidence" value="ECO:0007669"/>
    <property type="project" value="TreeGrafter"/>
</dbReference>
<comment type="caution">
    <text evidence="3">The sequence shown here is derived from an EMBL/GenBank/DDBJ whole genome shotgun (WGS) entry which is preliminary data.</text>
</comment>
<dbReference type="SUPFAM" id="SSF81653">
    <property type="entry name" value="Calcium ATPase, transduction domain A"/>
    <property type="match status" value="1"/>
</dbReference>
<gene>
    <name evidence="3" type="ORF">PGLA2088_LOCUS7073</name>
</gene>
<organism evidence="3 4">
    <name type="scientific">Polarella glacialis</name>
    <name type="common">Dinoflagellate</name>
    <dbReference type="NCBI Taxonomy" id="89957"/>
    <lineage>
        <taxon>Eukaryota</taxon>
        <taxon>Sar</taxon>
        <taxon>Alveolata</taxon>
        <taxon>Dinophyceae</taxon>
        <taxon>Suessiales</taxon>
        <taxon>Suessiaceae</taxon>
        <taxon>Polarella</taxon>
    </lineage>
</organism>
<protein>
    <recommendedName>
        <fullName evidence="5">P-type ATPase N-terminal domain-containing protein</fullName>
    </recommendedName>
</protein>
<proteinExistence type="predicted"/>
<dbReference type="InterPro" id="IPR059000">
    <property type="entry name" value="ATPase_P-type_domA"/>
</dbReference>
<evidence type="ECO:0000313" key="3">
    <source>
        <dbReference type="EMBL" id="CAE8649023.1"/>
    </source>
</evidence>
<feature type="domain" description="P-type ATPase A" evidence="1">
    <location>
        <begin position="128"/>
        <end position="207"/>
    </location>
</feature>
<dbReference type="GO" id="GO:0005886">
    <property type="term" value="C:plasma membrane"/>
    <property type="evidence" value="ECO:0007669"/>
    <property type="project" value="TreeGrafter"/>
</dbReference>
<dbReference type="GO" id="GO:0005802">
    <property type="term" value="C:trans-Golgi network"/>
    <property type="evidence" value="ECO:0007669"/>
    <property type="project" value="TreeGrafter"/>
</dbReference>